<dbReference type="HOGENOM" id="CLU_111906_0_0_9"/>
<dbReference type="GeneID" id="93643547"/>
<dbReference type="AlphaFoldDB" id="A0A0B6AK44"/>
<feature type="signal peptide" evidence="2">
    <location>
        <begin position="1"/>
        <end position="23"/>
    </location>
</feature>
<dbReference type="RefSeq" id="WP_034650724.1">
    <property type="nucleotide sequence ID" value="NZ_BCVB01000006.1"/>
</dbReference>
<evidence type="ECO:0000313" key="3">
    <source>
        <dbReference type="EMBL" id="AJI20928.1"/>
    </source>
</evidence>
<organism evidence="3 4">
    <name type="scientific">Priestia megaterium (strain ATCC 14581 / DSM 32 / CCUG 1817 / JCM 2506 / NBRC 15308 / NCIMB 9376 / NCTC 10342 / NRRL B-14308 / VKM B-512 / Ford 19)</name>
    <name type="common">Bacillus megaterium</name>
    <dbReference type="NCBI Taxonomy" id="1348623"/>
    <lineage>
        <taxon>Bacteria</taxon>
        <taxon>Bacillati</taxon>
        <taxon>Bacillota</taxon>
        <taxon>Bacilli</taxon>
        <taxon>Bacillales</taxon>
        <taxon>Bacillaceae</taxon>
        <taxon>Priestia</taxon>
    </lineage>
</organism>
<gene>
    <name evidence="3" type="ORF">BG04_21</name>
</gene>
<proteinExistence type="predicted"/>
<accession>A0A0B6AK44</accession>
<name>A0A0B6AK44_PRIM2</name>
<dbReference type="KEGG" id="bmeg:BG04_21"/>
<evidence type="ECO:0000313" key="4">
    <source>
        <dbReference type="Proteomes" id="UP000031829"/>
    </source>
</evidence>
<keyword evidence="3" id="KW-0449">Lipoprotein</keyword>
<sequence>MQKQLTKGILSLVTLCMIGSAAACSGEPANKTKSDNHKAEEKPIEDRQELTKLQQYSNDPDIKEGKEEDFDLIGTLKKDAEKEMTLNIDDQLVKVPKSSRMEVEGSRLKDMLNKEVEAEIDAAKQEAISIELTPKAKADKDGVYEQDGDERKIVGIFIEESNKHITVKVPSGKKTYQKSTDFEKEEKGSLKEKTVYLEINSANEVESIEKEDRE</sequence>
<evidence type="ECO:0000256" key="2">
    <source>
        <dbReference type="SAM" id="SignalP"/>
    </source>
</evidence>
<feature type="region of interest" description="Disordered" evidence="1">
    <location>
        <begin position="24"/>
        <end position="67"/>
    </location>
</feature>
<evidence type="ECO:0000256" key="1">
    <source>
        <dbReference type="SAM" id="MobiDB-lite"/>
    </source>
</evidence>
<feature type="chain" id="PRO_5038903277" evidence="2">
    <location>
        <begin position="24"/>
        <end position="214"/>
    </location>
</feature>
<feature type="compositionally biased region" description="Basic and acidic residues" evidence="1">
    <location>
        <begin position="30"/>
        <end position="50"/>
    </location>
</feature>
<protein>
    <submittedName>
        <fullName evidence="3">Putative lipoprotein</fullName>
    </submittedName>
</protein>
<keyword evidence="2" id="KW-0732">Signal</keyword>
<reference evidence="3 4" key="1">
    <citation type="journal article" date="2015" name="Genome Announc.">
        <title>Complete genome sequences for 35 biothreat assay-relevant bacillus species.</title>
        <authorList>
            <person name="Johnson S.L."/>
            <person name="Daligault H.E."/>
            <person name="Davenport K.W."/>
            <person name="Jaissle J."/>
            <person name="Frey K.G."/>
            <person name="Ladner J.T."/>
            <person name="Broomall S.M."/>
            <person name="Bishop-Lilly K.A."/>
            <person name="Bruce D.C."/>
            <person name="Gibbons H.S."/>
            <person name="Coyne S.R."/>
            <person name="Lo C.C."/>
            <person name="Meincke L."/>
            <person name="Munk A.C."/>
            <person name="Koroleva G.I."/>
            <person name="Rosenzweig C.N."/>
            <person name="Palacios G.F."/>
            <person name="Redden C.L."/>
            <person name="Minogue T.D."/>
            <person name="Chain P.S."/>
        </authorList>
    </citation>
    <scope>NUCLEOTIDE SEQUENCE [LARGE SCALE GENOMIC DNA]</scope>
    <source>
        <strain evidence="4">ATCC 14581 / DSM 32 / JCM 2506 / NBRC 15308 / NCIMB 9376 / NCTC 10342 / NRRL B-14308 / VKM B-512</strain>
    </source>
</reference>
<dbReference type="EMBL" id="CP009920">
    <property type="protein sequence ID" value="AJI20928.1"/>
    <property type="molecule type" value="Genomic_DNA"/>
</dbReference>
<dbReference type="PROSITE" id="PS51257">
    <property type="entry name" value="PROKAR_LIPOPROTEIN"/>
    <property type="match status" value="1"/>
</dbReference>
<dbReference type="Proteomes" id="UP000031829">
    <property type="component" value="Chromosome"/>
</dbReference>